<evidence type="ECO:0000256" key="1">
    <source>
        <dbReference type="SAM" id="MobiDB-lite"/>
    </source>
</evidence>
<protein>
    <submittedName>
        <fullName evidence="2">Uncharacterized protein</fullName>
    </submittedName>
</protein>
<evidence type="ECO:0000313" key="2">
    <source>
        <dbReference type="EMBL" id="KDR69645.1"/>
    </source>
</evidence>
<gene>
    <name evidence="2" type="ORF">GALMADRAFT_255833</name>
</gene>
<dbReference type="AlphaFoldDB" id="A0A067SFC2"/>
<evidence type="ECO:0000313" key="3">
    <source>
        <dbReference type="Proteomes" id="UP000027222"/>
    </source>
</evidence>
<name>A0A067SFC2_GALM3</name>
<dbReference type="EMBL" id="KL142401">
    <property type="protein sequence ID" value="KDR69645.1"/>
    <property type="molecule type" value="Genomic_DNA"/>
</dbReference>
<feature type="compositionally biased region" description="Polar residues" evidence="1">
    <location>
        <begin position="104"/>
        <end position="119"/>
    </location>
</feature>
<proteinExistence type="predicted"/>
<dbReference type="Proteomes" id="UP000027222">
    <property type="component" value="Unassembled WGS sequence"/>
</dbReference>
<accession>A0A067SFC2</accession>
<feature type="region of interest" description="Disordered" evidence="1">
    <location>
        <begin position="98"/>
        <end position="119"/>
    </location>
</feature>
<sequence length="119" mass="12585">MSIFRTWRGNDFVTRSNPAQTAKFKVTLIPGNSQGSVAGNGKSPSGSFQVINGTYSSMGGETEIGFDMDYSGNSPTEHFSGVMDGSGPIDVTITVADPDPVDINDSSTYESYEATVTLN</sequence>
<dbReference type="HOGENOM" id="CLU_2026909_0_0_1"/>
<keyword evidence="3" id="KW-1185">Reference proteome</keyword>
<reference evidence="3" key="1">
    <citation type="journal article" date="2014" name="Proc. Natl. Acad. Sci. U.S.A.">
        <title>Extensive sampling of basidiomycete genomes demonstrates inadequacy of the white-rot/brown-rot paradigm for wood decay fungi.</title>
        <authorList>
            <person name="Riley R."/>
            <person name="Salamov A.A."/>
            <person name="Brown D.W."/>
            <person name="Nagy L.G."/>
            <person name="Floudas D."/>
            <person name="Held B.W."/>
            <person name="Levasseur A."/>
            <person name="Lombard V."/>
            <person name="Morin E."/>
            <person name="Otillar R."/>
            <person name="Lindquist E.A."/>
            <person name="Sun H."/>
            <person name="LaButti K.M."/>
            <person name="Schmutz J."/>
            <person name="Jabbour D."/>
            <person name="Luo H."/>
            <person name="Baker S.E."/>
            <person name="Pisabarro A.G."/>
            <person name="Walton J.D."/>
            <person name="Blanchette R.A."/>
            <person name="Henrissat B."/>
            <person name="Martin F."/>
            <person name="Cullen D."/>
            <person name="Hibbett D.S."/>
            <person name="Grigoriev I.V."/>
        </authorList>
    </citation>
    <scope>NUCLEOTIDE SEQUENCE [LARGE SCALE GENOMIC DNA]</scope>
    <source>
        <strain evidence="3">CBS 339.88</strain>
    </source>
</reference>
<organism evidence="2 3">
    <name type="scientific">Galerina marginata (strain CBS 339.88)</name>
    <dbReference type="NCBI Taxonomy" id="685588"/>
    <lineage>
        <taxon>Eukaryota</taxon>
        <taxon>Fungi</taxon>
        <taxon>Dikarya</taxon>
        <taxon>Basidiomycota</taxon>
        <taxon>Agaricomycotina</taxon>
        <taxon>Agaricomycetes</taxon>
        <taxon>Agaricomycetidae</taxon>
        <taxon>Agaricales</taxon>
        <taxon>Agaricineae</taxon>
        <taxon>Strophariaceae</taxon>
        <taxon>Galerina</taxon>
    </lineage>
</organism>